<feature type="compositionally biased region" description="Low complexity" evidence="1">
    <location>
        <begin position="1"/>
        <end position="17"/>
    </location>
</feature>
<evidence type="ECO:0000313" key="4">
    <source>
        <dbReference type="Proteomes" id="UP000474159"/>
    </source>
</evidence>
<keyword evidence="2" id="KW-0812">Transmembrane</keyword>
<name>A0A6L3SYU5_9HYPH</name>
<organism evidence="3 4">
    <name type="scientific">Methylobacterium soli</name>
    <dbReference type="NCBI Taxonomy" id="553447"/>
    <lineage>
        <taxon>Bacteria</taxon>
        <taxon>Pseudomonadati</taxon>
        <taxon>Pseudomonadota</taxon>
        <taxon>Alphaproteobacteria</taxon>
        <taxon>Hyphomicrobiales</taxon>
        <taxon>Methylobacteriaceae</taxon>
        <taxon>Methylobacterium</taxon>
    </lineage>
</organism>
<keyword evidence="4" id="KW-1185">Reference proteome</keyword>
<keyword evidence="2" id="KW-1133">Transmembrane helix</keyword>
<evidence type="ECO:0000256" key="2">
    <source>
        <dbReference type="SAM" id="Phobius"/>
    </source>
</evidence>
<gene>
    <name evidence="3" type="ORF">F6X53_19580</name>
</gene>
<evidence type="ECO:0008006" key="5">
    <source>
        <dbReference type="Google" id="ProtNLM"/>
    </source>
</evidence>
<dbReference type="AlphaFoldDB" id="A0A6L3SYU5"/>
<dbReference type="Proteomes" id="UP000474159">
    <property type="component" value="Unassembled WGS sequence"/>
</dbReference>
<reference evidence="3 4" key="1">
    <citation type="submission" date="2019-09" db="EMBL/GenBank/DDBJ databases">
        <title>YIM 48816 draft genome.</title>
        <authorList>
            <person name="Jiang L."/>
        </authorList>
    </citation>
    <scope>NUCLEOTIDE SEQUENCE [LARGE SCALE GENOMIC DNA]</scope>
    <source>
        <strain evidence="3 4">YIM 48816</strain>
    </source>
</reference>
<dbReference type="EMBL" id="VZZK01000022">
    <property type="protein sequence ID" value="KAB1077289.1"/>
    <property type="molecule type" value="Genomic_DNA"/>
</dbReference>
<feature type="region of interest" description="Disordered" evidence="1">
    <location>
        <begin position="1"/>
        <end position="39"/>
    </location>
</feature>
<sequence>MPPSARRAASMPAPSSRTCPEPGPARLVPGRARRQRPSRTGSIVMKIIVLSAALSAALIAVPALAQPLTVVQNHRANVFGVVQAGPQVRPVDVTQTGQANVAGVVQAGAAPRSTIKQTGRSNTALVTQFESRVVSVGRSHMP</sequence>
<feature type="transmembrane region" description="Helical" evidence="2">
    <location>
        <begin position="43"/>
        <end position="65"/>
    </location>
</feature>
<protein>
    <recommendedName>
        <fullName evidence="5">Curlin</fullName>
    </recommendedName>
</protein>
<dbReference type="OrthoDB" id="8003887at2"/>
<accession>A0A6L3SYU5</accession>
<keyword evidence="2" id="KW-0472">Membrane</keyword>
<evidence type="ECO:0000256" key="1">
    <source>
        <dbReference type="SAM" id="MobiDB-lite"/>
    </source>
</evidence>
<evidence type="ECO:0000313" key="3">
    <source>
        <dbReference type="EMBL" id="KAB1077289.1"/>
    </source>
</evidence>
<comment type="caution">
    <text evidence="3">The sequence shown here is derived from an EMBL/GenBank/DDBJ whole genome shotgun (WGS) entry which is preliminary data.</text>
</comment>
<proteinExistence type="predicted"/>